<keyword evidence="8 9" id="KW-0472">Membrane</keyword>
<evidence type="ECO:0000256" key="3">
    <source>
        <dbReference type="ARBA" id="ARBA00022448"/>
    </source>
</evidence>
<evidence type="ECO:0000256" key="8">
    <source>
        <dbReference type="ARBA" id="ARBA00023136"/>
    </source>
</evidence>
<comment type="subcellular location">
    <subcellularLocation>
        <location evidence="1">Membrane</location>
        <topology evidence="1">Multi-pass membrane protein</topology>
    </subcellularLocation>
</comment>
<evidence type="ECO:0000256" key="9">
    <source>
        <dbReference type="SAM" id="Phobius"/>
    </source>
</evidence>
<dbReference type="EMBL" id="WACR01000005">
    <property type="protein sequence ID" value="KAB1064385.1"/>
    <property type="molecule type" value="Genomic_DNA"/>
</dbReference>
<keyword evidence="13" id="KW-1185">Reference proteome</keyword>
<feature type="transmembrane region" description="Helical" evidence="9">
    <location>
        <begin position="80"/>
        <end position="99"/>
    </location>
</feature>
<dbReference type="Gene3D" id="1.20.1510.10">
    <property type="entry name" value="Cation efflux protein transmembrane domain"/>
    <property type="match status" value="1"/>
</dbReference>
<dbReference type="InterPro" id="IPR027470">
    <property type="entry name" value="Cation_efflux_CTD"/>
</dbReference>
<keyword evidence="3" id="KW-0813">Transport</keyword>
<dbReference type="AlphaFoldDB" id="A0A6N6M4U4"/>
<keyword evidence="5" id="KW-0864">Zinc transport</keyword>
<dbReference type="InterPro" id="IPR002524">
    <property type="entry name" value="Cation_efflux"/>
</dbReference>
<keyword evidence="6 9" id="KW-1133">Transmembrane helix</keyword>
<evidence type="ECO:0000259" key="11">
    <source>
        <dbReference type="Pfam" id="PF16916"/>
    </source>
</evidence>
<evidence type="ECO:0000256" key="2">
    <source>
        <dbReference type="ARBA" id="ARBA00008873"/>
    </source>
</evidence>
<gene>
    <name evidence="12" type="ORF">F3059_06695</name>
</gene>
<evidence type="ECO:0000313" key="12">
    <source>
        <dbReference type="EMBL" id="KAB1064385.1"/>
    </source>
</evidence>
<dbReference type="Pfam" id="PF16916">
    <property type="entry name" value="ZT_dimer"/>
    <property type="match status" value="1"/>
</dbReference>
<feature type="transmembrane region" description="Helical" evidence="9">
    <location>
        <begin position="144"/>
        <end position="165"/>
    </location>
</feature>
<dbReference type="InterPro" id="IPR027469">
    <property type="entry name" value="Cation_efflux_TMD_sf"/>
</dbReference>
<comment type="similarity">
    <text evidence="2">Belongs to the cation diffusion facilitator (CDF) transporter (TC 2.A.4) family. SLC30A subfamily.</text>
</comment>
<dbReference type="SUPFAM" id="SSF160240">
    <property type="entry name" value="Cation efflux protein cytoplasmic domain-like"/>
    <property type="match status" value="1"/>
</dbReference>
<dbReference type="GO" id="GO:0005886">
    <property type="term" value="C:plasma membrane"/>
    <property type="evidence" value="ECO:0007669"/>
    <property type="project" value="TreeGrafter"/>
</dbReference>
<dbReference type="PANTHER" id="PTHR11562:SF17">
    <property type="entry name" value="RE54080P-RELATED"/>
    <property type="match status" value="1"/>
</dbReference>
<keyword evidence="5" id="KW-0862">Zinc</keyword>
<keyword evidence="4 9" id="KW-0812">Transmembrane</keyword>
<dbReference type="SUPFAM" id="SSF161111">
    <property type="entry name" value="Cation efflux protein transmembrane domain-like"/>
    <property type="match status" value="1"/>
</dbReference>
<protein>
    <submittedName>
        <fullName evidence="12">Cation transporter</fullName>
    </submittedName>
</protein>
<feature type="transmembrane region" description="Helical" evidence="9">
    <location>
        <begin position="171"/>
        <end position="191"/>
    </location>
</feature>
<evidence type="ECO:0000256" key="1">
    <source>
        <dbReference type="ARBA" id="ARBA00004141"/>
    </source>
</evidence>
<dbReference type="Proteomes" id="UP000435357">
    <property type="component" value="Unassembled WGS sequence"/>
</dbReference>
<feature type="transmembrane region" description="Helical" evidence="9">
    <location>
        <begin position="115"/>
        <end position="132"/>
    </location>
</feature>
<evidence type="ECO:0000256" key="4">
    <source>
        <dbReference type="ARBA" id="ARBA00022692"/>
    </source>
</evidence>
<dbReference type="Pfam" id="PF01545">
    <property type="entry name" value="Cation_efflux"/>
    <property type="match status" value="1"/>
</dbReference>
<sequence length="292" mass="32457">MAHHHHHHNGQNLRTAFLLNLFFTIIEFVGGVFVNSVAILSDAVHDLGDSLSLGLAWYLDKKSKKKASKNFTFGYSRLSLLGALINSVVLIAGSGFVIYEAVNRIMQPVKPNADGMIAFAILGVLVNGYAAWKVSTGKSLNEKVVSWHLLEDVLGWVAVLVVAIILKFKYIPILDPALSLLIAAVILWGVVKRLKETMTIFLQGSPDDVNLEEVTNSIKSVENVHSLHHTHVWSLDGEHHVFTTHIKLKNINSLSEVLSVKNEVKSIMKKYPFQHYTIETELDSETCGLEIE</sequence>
<keyword evidence="7" id="KW-0406">Ion transport</keyword>
<dbReference type="RefSeq" id="WP_151167500.1">
    <property type="nucleotide sequence ID" value="NZ_WACR01000005.1"/>
</dbReference>
<evidence type="ECO:0000256" key="6">
    <source>
        <dbReference type="ARBA" id="ARBA00022989"/>
    </source>
</evidence>
<dbReference type="NCBIfam" id="TIGR01297">
    <property type="entry name" value="CDF"/>
    <property type="match status" value="1"/>
</dbReference>
<proteinExistence type="inferred from homology"/>
<evidence type="ECO:0000256" key="5">
    <source>
        <dbReference type="ARBA" id="ARBA00022906"/>
    </source>
</evidence>
<evidence type="ECO:0000313" key="13">
    <source>
        <dbReference type="Proteomes" id="UP000435357"/>
    </source>
</evidence>
<dbReference type="InterPro" id="IPR050681">
    <property type="entry name" value="CDF/SLC30A"/>
</dbReference>
<dbReference type="OrthoDB" id="9809646at2"/>
<evidence type="ECO:0000259" key="10">
    <source>
        <dbReference type="Pfam" id="PF01545"/>
    </source>
</evidence>
<dbReference type="InterPro" id="IPR058533">
    <property type="entry name" value="Cation_efflux_TM"/>
</dbReference>
<comment type="caution">
    <text evidence="12">The sequence shown here is derived from an EMBL/GenBank/DDBJ whole genome shotgun (WGS) entry which is preliminary data.</text>
</comment>
<feature type="domain" description="Cation efflux protein cytoplasmic" evidence="11">
    <location>
        <begin position="206"/>
        <end position="281"/>
    </location>
</feature>
<dbReference type="PANTHER" id="PTHR11562">
    <property type="entry name" value="CATION EFFLUX PROTEIN/ ZINC TRANSPORTER"/>
    <property type="match status" value="1"/>
</dbReference>
<reference evidence="12 13" key="1">
    <citation type="submission" date="2019-09" db="EMBL/GenBank/DDBJ databases">
        <title>Genomes of Cryomorphaceae.</title>
        <authorList>
            <person name="Bowman J.P."/>
        </authorList>
    </citation>
    <scope>NUCLEOTIDE SEQUENCE [LARGE SCALE GENOMIC DNA]</scope>
    <source>
        <strain evidence="12 13">KCTC 52047</strain>
    </source>
</reference>
<evidence type="ECO:0000256" key="7">
    <source>
        <dbReference type="ARBA" id="ARBA00023065"/>
    </source>
</evidence>
<feature type="transmembrane region" description="Helical" evidence="9">
    <location>
        <begin position="12"/>
        <end position="33"/>
    </location>
</feature>
<dbReference type="GO" id="GO:0005385">
    <property type="term" value="F:zinc ion transmembrane transporter activity"/>
    <property type="evidence" value="ECO:0007669"/>
    <property type="project" value="TreeGrafter"/>
</dbReference>
<organism evidence="12 13">
    <name type="scientific">Salibacter halophilus</name>
    <dbReference type="NCBI Taxonomy" id="1803916"/>
    <lineage>
        <taxon>Bacteria</taxon>
        <taxon>Pseudomonadati</taxon>
        <taxon>Bacteroidota</taxon>
        <taxon>Flavobacteriia</taxon>
        <taxon>Flavobacteriales</taxon>
        <taxon>Salibacteraceae</taxon>
        <taxon>Salibacter</taxon>
    </lineage>
</organism>
<name>A0A6N6M4U4_9FLAO</name>
<feature type="domain" description="Cation efflux protein transmembrane" evidence="10">
    <location>
        <begin position="15"/>
        <end position="201"/>
    </location>
</feature>
<accession>A0A6N6M4U4</accession>
<dbReference type="InterPro" id="IPR036837">
    <property type="entry name" value="Cation_efflux_CTD_sf"/>
</dbReference>